<dbReference type="CDD" id="cd20618">
    <property type="entry name" value="CYP71_clan"/>
    <property type="match status" value="1"/>
</dbReference>
<comment type="similarity">
    <text evidence="1 5">Belongs to the cytochrome P450 family.</text>
</comment>
<evidence type="ECO:0000256" key="1">
    <source>
        <dbReference type="ARBA" id="ARBA00010617"/>
    </source>
</evidence>
<dbReference type="Proteomes" id="UP001497444">
    <property type="component" value="Chromosome 6"/>
</dbReference>
<dbReference type="EMBL" id="OZ020101">
    <property type="protein sequence ID" value="CAK9275163.1"/>
    <property type="molecule type" value="Genomic_DNA"/>
</dbReference>
<dbReference type="PRINTS" id="PR00385">
    <property type="entry name" value="P450"/>
</dbReference>
<evidence type="ECO:0000313" key="7">
    <source>
        <dbReference type="Proteomes" id="UP001497444"/>
    </source>
</evidence>
<dbReference type="InterPro" id="IPR036396">
    <property type="entry name" value="Cyt_P450_sf"/>
</dbReference>
<dbReference type="SUPFAM" id="SSF48264">
    <property type="entry name" value="Cytochrome P450"/>
    <property type="match status" value="1"/>
</dbReference>
<evidence type="ECO:0000256" key="2">
    <source>
        <dbReference type="ARBA" id="ARBA00022723"/>
    </source>
</evidence>
<name>A0ABP0X7T4_9BRYO</name>
<evidence type="ECO:0008006" key="8">
    <source>
        <dbReference type="Google" id="ProtNLM"/>
    </source>
</evidence>
<organism evidence="6 7">
    <name type="scientific">Sphagnum jensenii</name>
    <dbReference type="NCBI Taxonomy" id="128206"/>
    <lineage>
        <taxon>Eukaryota</taxon>
        <taxon>Viridiplantae</taxon>
        <taxon>Streptophyta</taxon>
        <taxon>Embryophyta</taxon>
        <taxon>Bryophyta</taxon>
        <taxon>Sphagnophytina</taxon>
        <taxon>Sphagnopsida</taxon>
        <taxon>Sphagnales</taxon>
        <taxon>Sphagnaceae</taxon>
        <taxon>Sphagnum</taxon>
    </lineage>
</organism>
<keyword evidence="4 5" id="KW-0408">Iron</keyword>
<dbReference type="InterPro" id="IPR017972">
    <property type="entry name" value="Cyt_P450_CS"/>
</dbReference>
<keyword evidence="5" id="KW-0503">Monooxygenase</keyword>
<dbReference type="PANTHER" id="PTHR47944:SF16">
    <property type="entry name" value="CYTOCHROME P450 FAMILY 1 SUBFAMILY A POLYPEPTIDE 1"/>
    <property type="match status" value="1"/>
</dbReference>
<proteinExistence type="inferred from homology"/>
<dbReference type="InterPro" id="IPR002401">
    <property type="entry name" value="Cyt_P450_E_grp-I"/>
</dbReference>
<gene>
    <name evidence="6" type="ORF">CSSPJE1EN1_LOCUS20641</name>
</gene>
<dbReference type="PROSITE" id="PS00086">
    <property type="entry name" value="CYTOCHROME_P450"/>
    <property type="match status" value="1"/>
</dbReference>
<dbReference type="Pfam" id="PF00067">
    <property type="entry name" value="p450"/>
    <property type="match status" value="1"/>
</dbReference>
<keyword evidence="5" id="KW-0349">Heme</keyword>
<evidence type="ECO:0000313" key="6">
    <source>
        <dbReference type="EMBL" id="CAK9275163.1"/>
    </source>
</evidence>
<keyword evidence="3 5" id="KW-0560">Oxidoreductase</keyword>
<keyword evidence="2 5" id="KW-0479">Metal-binding</keyword>
<dbReference type="InterPro" id="IPR001128">
    <property type="entry name" value="Cyt_P450"/>
</dbReference>
<evidence type="ECO:0000256" key="3">
    <source>
        <dbReference type="ARBA" id="ARBA00023002"/>
    </source>
</evidence>
<evidence type="ECO:0000256" key="4">
    <source>
        <dbReference type="ARBA" id="ARBA00023004"/>
    </source>
</evidence>
<keyword evidence="7" id="KW-1185">Reference proteome</keyword>
<reference evidence="6" key="1">
    <citation type="submission" date="2024-02" db="EMBL/GenBank/DDBJ databases">
        <authorList>
            <consortium name="ELIXIR-Norway"/>
            <consortium name="Elixir Norway"/>
        </authorList>
    </citation>
    <scope>NUCLEOTIDE SEQUENCE</scope>
</reference>
<evidence type="ECO:0000256" key="5">
    <source>
        <dbReference type="RuleBase" id="RU000461"/>
    </source>
</evidence>
<dbReference type="PANTHER" id="PTHR47944">
    <property type="entry name" value="CYTOCHROME P450 98A9"/>
    <property type="match status" value="1"/>
</dbReference>
<sequence length="515" mass="58876">MLRLNEGLLNPNLTFLEFNMTTKKRPHSRRKSHRFPPGPFSWPIVGNLLTLGKSPHIKLANLAKQYGPLMYLQLGSVNTLVASSPAMAKEFLKNQDHVFQYRPPLLLVKIVSNNWTFGIISGSTLRFVKRLCSNELFTMKQLQSFQPLRMKEIQETIKEIYMEAQEGKVVDVNTKLTSFSTNHMTQILFGKRYCGVRTNQKEAQWFKEIIAAIMHWAGAFIVADYIPYLKWVTKLQGVTASLQRLQIQISSFIPKIIDEHRNAPLTTNASIRDRAKDFVDVLIATRGEDGIGYLSNEAIQDIIMDMLVGGIDTSSVTLEWVMAELLRHPDIMKRAQEELDTIVGTNRLVSESDLQHLPYLQAILKETFRIHPPGPLLLPHRSIQPCQVEGYYLPTNTRLIVNLWAMGCDPNNWEKPLEFDPDRFMQHPEIDVHGHDFELLPFGTGRRACPGRPLGMLFAQIVLANLLQCFDWTLPPNLQQEPMKLDMSETFGLTVKKTQGLCAKAHPRLQPHFYH</sequence>
<dbReference type="Gene3D" id="1.10.630.10">
    <property type="entry name" value="Cytochrome P450"/>
    <property type="match status" value="1"/>
</dbReference>
<dbReference type="PRINTS" id="PR00463">
    <property type="entry name" value="EP450I"/>
</dbReference>
<accession>A0ABP0X7T4</accession>
<protein>
    <recommendedName>
        <fullName evidence="8">Cytochrome P450</fullName>
    </recommendedName>
</protein>